<evidence type="ECO:0000313" key="1">
    <source>
        <dbReference type="EMBL" id="VFS39927.1"/>
    </source>
</evidence>
<dbReference type="AlphaFoldDB" id="A0A484YV40"/>
<dbReference type="EMBL" id="CAADIW010000041">
    <property type="protein sequence ID" value="VFS39927.1"/>
    <property type="molecule type" value="Genomic_DNA"/>
</dbReference>
<sequence length="34" mass="3720">MNILFKTPIADRWREAAKLIGIDILTMPGVAGHA</sequence>
<proteinExistence type="predicted"/>
<gene>
    <name evidence="1" type="primary">yqgE_2</name>
    <name evidence="1" type="ORF">NCTC12126_03919</name>
</gene>
<name>A0A484YV40_9ENTR</name>
<dbReference type="Proteomes" id="UP000351155">
    <property type="component" value="Unassembled WGS sequence"/>
</dbReference>
<dbReference type="SUPFAM" id="SSF143456">
    <property type="entry name" value="VC0467-like"/>
    <property type="match status" value="1"/>
</dbReference>
<evidence type="ECO:0000313" key="2">
    <source>
        <dbReference type="Proteomes" id="UP000351155"/>
    </source>
</evidence>
<protein>
    <submittedName>
        <fullName evidence="1">Transcriptional regulator</fullName>
    </submittedName>
</protein>
<organism evidence="1 2">
    <name type="scientific">Enterobacter cancerogenus</name>
    <dbReference type="NCBI Taxonomy" id="69218"/>
    <lineage>
        <taxon>Bacteria</taxon>
        <taxon>Pseudomonadati</taxon>
        <taxon>Pseudomonadota</taxon>
        <taxon>Gammaproteobacteria</taxon>
        <taxon>Enterobacterales</taxon>
        <taxon>Enterobacteriaceae</taxon>
        <taxon>Enterobacter</taxon>
        <taxon>Enterobacter cloacae complex</taxon>
    </lineage>
</organism>
<accession>A0A484YV40</accession>
<reference evidence="1 2" key="1">
    <citation type="submission" date="2019-03" db="EMBL/GenBank/DDBJ databases">
        <authorList>
            <consortium name="Pathogen Informatics"/>
        </authorList>
    </citation>
    <scope>NUCLEOTIDE SEQUENCE [LARGE SCALE GENOMIC DNA]</scope>
    <source>
        <strain evidence="1 2">NCTC12126</strain>
    </source>
</reference>